<dbReference type="PROSITE" id="PS01109">
    <property type="entry name" value="RIBOSOMAL_L10"/>
    <property type="match status" value="1"/>
</dbReference>
<accession>A0A382LKY5</accession>
<dbReference type="CDD" id="cd05797">
    <property type="entry name" value="Ribosomal_L10"/>
    <property type="match status" value="1"/>
</dbReference>
<dbReference type="SUPFAM" id="SSF160369">
    <property type="entry name" value="Ribosomal protein L10-like"/>
    <property type="match status" value="1"/>
</dbReference>
<sequence length="190" mass="20586">CNWERLMTTEAKAEAVEELKRLMEDCSIAISTDYSGLDVSEISAFRTALRENGIQFKVVKNTLLRIAADQKEWPEIKELIDGPTGIAFGYGEEQVPAKVISDFIRDNGIDIEVKAALIGEQTLNPSQIKQLASLPGREELVSKLAGQLHGQLAGLVYTLNSPLVGTARVLNGPIAGLVTVLTGRIQQSAP</sequence>
<dbReference type="NCBIfam" id="NF000955">
    <property type="entry name" value="PRK00099.1-1"/>
    <property type="match status" value="1"/>
</dbReference>
<dbReference type="Pfam" id="PF00466">
    <property type="entry name" value="Ribosomal_L10"/>
    <property type="match status" value="1"/>
</dbReference>
<dbReference type="InterPro" id="IPR022973">
    <property type="entry name" value="Ribosomal_uL10_bac"/>
</dbReference>
<dbReference type="InterPro" id="IPR002363">
    <property type="entry name" value="Ribosomal_uL10_CS_bac"/>
</dbReference>
<dbReference type="InterPro" id="IPR047865">
    <property type="entry name" value="Ribosomal_uL10_bac_type"/>
</dbReference>
<comment type="similarity">
    <text evidence="1">Belongs to the universal ribosomal protein uL10 family.</text>
</comment>
<dbReference type="GO" id="GO:0015934">
    <property type="term" value="C:large ribosomal subunit"/>
    <property type="evidence" value="ECO:0007669"/>
    <property type="project" value="InterPro"/>
</dbReference>
<dbReference type="Gene3D" id="3.30.70.1730">
    <property type="match status" value="1"/>
</dbReference>
<evidence type="ECO:0000256" key="3">
    <source>
        <dbReference type="ARBA" id="ARBA00023274"/>
    </source>
</evidence>
<dbReference type="InterPro" id="IPR043141">
    <property type="entry name" value="Ribosomal_uL10-like_sf"/>
</dbReference>
<evidence type="ECO:0008006" key="5">
    <source>
        <dbReference type="Google" id="ProtNLM"/>
    </source>
</evidence>
<proteinExistence type="inferred from homology"/>
<protein>
    <recommendedName>
        <fullName evidence="5">50S ribosomal protein L10</fullName>
    </recommendedName>
</protein>
<organism evidence="4">
    <name type="scientific">marine metagenome</name>
    <dbReference type="NCBI Taxonomy" id="408172"/>
    <lineage>
        <taxon>unclassified sequences</taxon>
        <taxon>metagenomes</taxon>
        <taxon>ecological metagenomes</taxon>
    </lineage>
</organism>
<name>A0A382LKY5_9ZZZZ</name>
<reference evidence="4" key="1">
    <citation type="submission" date="2018-05" db="EMBL/GenBank/DDBJ databases">
        <authorList>
            <person name="Lanie J.A."/>
            <person name="Ng W.-L."/>
            <person name="Kazmierczak K.M."/>
            <person name="Andrzejewski T.M."/>
            <person name="Davidsen T.M."/>
            <person name="Wayne K.J."/>
            <person name="Tettelin H."/>
            <person name="Glass J.I."/>
            <person name="Rusch D."/>
            <person name="Podicherti R."/>
            <person name="Tsui H.-C.T."/>
            <person name="Winkler M.E."/>
        </authorList>
    </citation>
    <scope>NUCLEOTIDE SEQUENCE</scope>
</reference>
<keyword evidence="2" id="KW-0689">Ribosomal protein</keyword>
<dbReference type="EMBL" id="UINC01086775">
    <property type="protein sequence ID" value="SVC35541.1"/>
    <property type="molecule type" value="Genomic_DNA"/>
</dbReference>
<dbReference type="InterPro" id="IPR001790">
    <property type="entry name" value="Ribosomal_uL10"/>
</dbReference>
<dbReference type="PANTHER" id="PTHR11560">
    <property type="entry name" value="39S RIBOSOMAL PROTEIN L10, MITOCHONDRIAL"/>
    <property type="match status" value="1"/>
</dbReference>
<dbReference type="GO" id="GO:0006412">
    <property type="term" value="P:translation"/>
    <property type="evidence" value="ECO:0007669"/>
    <property type="project" value="InterPro"/>
</dbReference>
<dbReference type="GO" id="GO:0003735">
    <property type="term" value="F:structural constituent of ribosome"/>
    <property type="evidence" value="ECO:0007669"/>
    <property type="project" value="InterPro"/>
</dbReference>
<evidence type="ECO:0000256" key="1">
    <source>
        <dbReference type="ARBA" id="ARBA00008889"/>
    </source>
</evidence>
<dbReference type="AlphaFoldDB" id="A0A382LKY5"/>
<dbReference type="HAMAP" id="MF_00362">
    <property type="entry name" value="Ribosomal_uL10"/>
    <property type="match status" value="1"/>
</dbReference>
<evidence type="ECO:0000313" key="4">
    <source>
        <dbReference type="EMBL" id="SVC35541.1"/>
    </source>
</evidence>
<gene>
    <name evidence="4" type="ORF">METZ01_LOCUS288395</name>
</gene>
<keyword evidence="3" id="KW-0687">Ribonucleoprotein</keyword>
<dbReference type="Gene3D" id="6.10.250.290">
    <property type="match status" value="1"/>
</dbReference>
<evidence type="ECO:0000256" key="2">
    <source>
        <dbReference type="ARBA" id="ARBA00022980"/>
    </source>
</evidence>
<feature type="non-terminal residue" evidence="4">
    <location>
        <position position="1"/>
    </location>
</feature>